<dbReference type="EMBL" id="NPCC01000034">
    <property type="protein sequence ID" value="PAE87416.1"/>
    <property type="molecule type" value="Genomic_DNA"/>
</dbReference>
<evidence type="ECO:0000256" key="4">
    <source>
        <dbReference type="ARBA" id="ARBA00023288"/>
    </source>
</evidence>
<evidence type="ECO:0000256" key="1">
    <source>
        <dbReference type="ARBA" id="ARBA00007162"/>
    </source>
</evidence>
<dbReference type="PANTHER" id="PTHR35841:SF1">
    <property type="entry name" value="PHOSPHONATES-BINDING PERIPLASMIC PROTEIN"/>
    <property type="match status" value="1"/>
</dbReference>
<accession>A0A268NVA8</accession>
<dbReference type="SMART" id="SM00062">
    <property type="entry name" value="PBPb"/>
    <property type="match status" value="1"/>
</dbReference>
<dbReference type="SUPFAM" id="SSF53850">
    <property type="entry name" value="Periplasmic binding protein-like II"/>
    <property type="match status" value="1"/>
</dbReference>
<comment type="caution">
    <text evidence="7">The sequence shown here is derived from an EMBL/GenBank/DDBJ whole genome shotgun (WGS) entry which is preliminary data.</text>
</comment>
<dbReference type="Pfam" id="PF12974">
    <property type="entry name" value="Phosphonate-bd"/>
    <property type="match status" value="1"/>
</dbReference>
<dbReference type="RefSeq" id="WP_095327177.1">
    <property type="nucleotide sequence ID" value="NZ_JAIEWK010000012.1"/>
</dbReference>
<dbReference type="InterPro" id="IPR005770">
    <property type="entry name" value="PhnD"/>
</dbReference>
<feature type="domain" description="Solute-binding protein family 3/N-terminal" evidence="6">
    <location>
        <begin position="43"/>
        <end position="289"/>
    </location>
</feature>
<name>A0A268NVA8_SHOCL</name>
<dbReference type="GO" id="GO:0055085">
    <property type="term" value="P:transmembrane transport"/>
    <property type="evidence" value="ECO:0007669"/>
    <property type="project" value="InterPro"/>
</dbReference>
<dbReference type="CDD" id="cd01071">
    <property type="entry name" value="PBP2_PhnD_like"/>
    <property type="match status" value="1"/>
</dbReference>
<feature type="chain" id="PRO_5012153572" evidence="5">
    <location>
        <begin position="20"/>
        <end position="312"/>
    </location>
</feature>
<dbReference type="AlphaFoldDB" id="A0A268NVA8"/>
<comment type="similarity">
    <text evidence="1">Belongs to the phosphate/phosphite/phosphonate binding protein family.</text>
</comment>
<evidence type="ECO:0000256" key="5">
    <source>
        <dbReference type="SAM" id="SignalP"/>
    </source>
</evidence>
<evidence type="ECO:0000313" key="7">
    <source>
        <dbReference type="EMBL" id="PAE87416.1"/>
    </source>
</evidence>
<dbReference type="Gene3D" id="3.40.190.10">
    <property type="entry name" value="Periplasmic binding protein-like II"/>
    <property type="match status" value="2"/>
</dbReference>
<dbReference type="PROSITE" id="PS51257">
    <property type="entry name" value="PROKAR_LIPOPROTEIN"/>
    <property type="match status" value="1"/>
</dbReference>
<gene>
    <name evidence="7" type="ORF">CHH72_18335</name>
</gene>
<dbReference type="NCBIfam" id="TIGR01098">
    <property type="entry name" value="3A0109s03R"/>
    <property type="match status" value="1"/>
</dbReference>
<organism evidence="7 8">
    <name type="scientific">Shouchella clausii</name>
    <name type="common">Alkalihalobacillus clausii</name>
    <dbReference type="NCBI Taxonomy" id="79880"/>
    <lineage>
        <taxon>Bacteria</taxon>
        <taxon>Bacillati</taxon>
        <taxon>Bacillota</taxon>
        <taxon>Bacilli</taxon>
        <taxon>Bacillales</taxon>
        <taxon>Bacillaceae</taxon>
        <taxon>Shouchella</taxon>
    </lineage>
</organism>
<keyword evidence="2 5" id="KW-0732">Signal</keyword>
<evidence type="ECO:0000259" key="6">
    <source>
        <dbReference type="SMART" id="SM00062"/>
    </source>
</evidence>
<feature type="signal peptide" evidence="5">
    <location>
        <begin position="1"/>
        <end position="19"/>
    </location>
</feature>
<dbReference type="InterPro" id="IPR001638">
    <property type="entry name" value="Solute-binding_3/MltF_N"/>
</dbReference>
<dbReference type="GO" id="GO:0043190">
    <property type="term" value="C:ATP-binding cassette (ABC) transporter complex"/>
    <property type="evidence" value="ECO:0007669"/>
    <property type="project" value="InterPro"/>
</dbReference>
<reference evidence="7 8" key="1">
    <citation type="submission" date="2017-07" db="EMBL/GenBank/DDBJ databases">
        <title>Isolation and whole genome analysis of endospore-forming bacteria from heroin.</title>
        <authorList>
            <person name="Kalinowski J."/>
            <person name="Ahrens B."/>
            <person name="Al-Dilaimi A."/>
            <person name="Winkler A."/>
            <person name="Wibberg D."/>
            <person name="Schleenbecker U."/>
            <person name="Ruckert C."/>
            <person name="Wolfel R."/>
            <person name="Grass G."/>
        </authorList>
    </citation>
    <scope>NUCLEOTIDE SEQUENCE [LARGE SCALE GENOMIC DNA]</scope>
    <source>
        <strain evidence="7 8">7539</strain>
    </source>
</reference>
<evidence type="ECO:0000256" key="3">
    <source>
        <dbReference type="ARBA" id="ARBA00023139"/>
    </source>
</evidence>
<keyword evidence="3" id="KW-0564">Palmitate</keyword>
<dbReference type="Proteomes" id="UP000216207">
    <property type="component" value="Unassembled WGS sequence"/>
</dbReference>
<keyword evidence="4" id="KW-0449">Lipoprotein</keyword>
<proteinExistence type="inferred from homology"/>
<sequence>MKKKVFGSSLVAVTALVLAACGGNDTNSGNGGDSEDGYSPTDVLKVQFVPSQNAENLDVIAAPLEELLSERLDIDVEVSVSTDYPSVVTAMGSKTIDVGFLPPNAYVTAHEEGYADVLLQSLRYGVNEEDGSSTDELVNSYKSQFVVMADSDIESLEDLEGKTIAFQGATSSAGYVWPAASLLDAGIDPQNDVKGVEFQGHDAALIALLNGEVDAAVTFQDARNTIKEEFPDVWEQTRVVALTEDIPNDTVSVRSDLSQEWRDKIADAFIEIGEDPEGRQIIFDIYSHEGYELSEDSNFDIVRDYAERIQQP</sequence>
<protein>
    <submittedName>
        <fullName evidence="7">Phosphonate-binding protein</fullName>
    </submittedName>
</protein>
<dbReference type="PANTHER" id="PTHR35841">
    <property type="entry name" value="PHOSPHONATES-BINDING PERIPLASMIC PROTEIN"/>
    <property type="match status" value="1"/>
</dbReference>
<evidence type="ECO:0000313" key="8">
    <source>
        <dbReference type="Proteomes" id="UP000216207"/>
    </source>
</evidence>
<evidence type="ECO:0000256" key="2">
    <source>
        <dbReference type="ARBA" id="ARBA00022729"/>
    </source>
</evidence>